<dbReference type="Pfam" id="PF07885">
    <property type="entry name" value="Ion_trans_2"/>
    <property type="match status" value="4"/>
</dbReference>
<feature type="transmembrane region" description="Helical" evidence="9">
    <location>
        <begin position="156"/>
        <end position="176"/>
    </location>
</feature>
<comment type="similarity">
    <text evidence="8">Belongs to the two pore domain potassium channel (TC 1.A.1.8) family.</text>
</comment>
<feature type="domain" description="Potassium channel" evidence="10">
    <location>
        <begin position="478"/>
        <end position="549"/>
    </location>
</feature>
<dbReference type="GO" id="GO:0015271">
    <property type="term" value="F:outward rectifier potassium channel activity"/>
    <property type="evidence" value="ECO:0007669"/>
    <property type="project" value="TreeGrafter"/>
</dbReference>
<evidence type="ECO:0000259" key="10">
    <source>
        <dbReference type="Pfam" id="PF07885"/>
    </source>
</evidence>
<feature type="transmembrane region" description="Helical" evidence="9">
    <location>
        <begin position="213"/>
        <end position="235"/>
    </location>
</feature>
<keyword evidence="2 8" id="KW-0813">Transport</keyword>
<feature type="transmembrane region" description="Helical" evidence="9">
    <location>
        <begin position="101"/>
        <end position="121"/>
    </location>
</feature>
<dbReference type="EMBL" id="HBIN01003897">
    <property type="protein sequence ID" value="CAE0432397.1"/>
    <property type="molecule type" value="Transcribed_RNA"/>
</dbReference>
<dbReference type="InterPro" id="IPR013099">
    <property type="entry name" value="K_chnl_dom"/>
</dbReference>
<feature type="domain" description="Potassium channel" evidence="10">
    <location>
        <begin position="342"/>
        <end position="423"/>
    </location>
</feature>
<evidence type="ECO:0000313" key="11">
    <source>
        <dbReference type="EMBL" id="CAE0432392.1"/>
    </source>
</evidence>
<proteinExistence type="inferred from homology"/>
<keyword evidence="5 8" id="KW-0406">Ion transport</keyword>
<comment type="subcellular location">
    <subcellularLocation>
        <location evidence="1">Membrane</location>
        <topology evidence="1">Multi-pass membrane protein</topology>
    </subcellularLocation>
</comment>
<evidence type="ECO:0000313" key="13">
    <source>
        <dbReference type="EMBL" id="CAE0432397.1"/>
    </source>
</evidence>
<evidence type="ECO:0000256" key="9">
    <source>
        <dbReference type="SAM" id="Phobius"/>
    </source>
</evidence>
<evidence type="ECO:0000256" key="4">
    <source>
        <dbReference type="ARBA" id="ARBA00022989"/>
    </source>
</evidence>
<sequence>MPLIFNDHSYGVGRDISSEAKARLRKIVTGISICIFIVYIITGACIFIVLTPNVGNSADPENPRRNTTFLDSLYFTSVSVTTVGYGDIVPENDAGKIFASLYLLISMAIVALILDASNFLYTDNDVTGNQTDLLTMKGLANFLTGSVSTISSRLQLLYAVFVLVVVITVGAVFMVVQQGESTLDAIYFSIVSMSGIGYGDIKPTSDTARIFSIFYLIIGTFALFRAVGSAMAVSIENRKHRWIERRARALKELHEGSPKEIKTLPREGLEAIITKDKYILWSLERKGIVTSAEVTELADDYSRIKGSDLEEEFANDQGHRRARHLKRHTNWARILSVVCLLIFLVYGAVGAVIYLYLNPEFGSKNNPLEPLRETTYLDAIYFIAVTLTTVGFGDITPTNDETKIFLCVYILASLPLVAFMLDVTNFFDSLTHDDEFLERVLKERGLLFKGYKKDELDLGEDNVKKARRKLFFSLTACLVLLLSGSLFFYFVDGESLSAVDSFYFSVAAMSGVGYGDIVPTTDEGKIFAIVWIGLGTFSLFRAVGSIMNVALEAQIRSWEKRRERADEIDFEVMAEDDRVAEADAFETNNVVMQDLANLTDESLQELAMKQKFALWRFEERGKVKPKTIISLAEEFDGVEDVSALQI</sequence>
<keyword evidence="6 9" id="KW-0472">Membrane</keyword>
<name>A0A6S8A3H0_9STRA</name>
<gene>
    <name evidence="11" type="ORF">ASTO00021_LOCUS2718</name>
    <name evidence="12" type="ORF">ASTO00021_LOCUS2719</name>
    <name evidence="13" type="ORF">ASTO00021_LOCUS2723</name>
</gene>
<protein>
    <recommendedName>
        <fullName evidence="10">Potassium channel domain-containing protein</fullName>
    </recommendedName>
</protein>
<dbReference type="GO" id="GO:0022841">
    <property type="term" value="F:potassium ion leak channel activity"/>
    <property type="evidence" value="ECO:0007669"/>
    <property type="project" value="TreeGrafter"/>
</dbReference>
<keyword evidence="7 8" id="KW-0407">Ion channel</keyword>
<evidence type="ECO:0000313" key="12">
    <source>
        <dbReference type="EMBL" id="CAE0432393.1"/>
    </source>
</evidence>
<feature type="transmembrane region" description="Helical" evidence="9">
    <location>
        <begin position="404"/>
        <end position="421"/>
    </location>
</feature>
<keyword evidence="3 8" id="KW-0812">Transmembrane</keyword>
<dbReference type="InterPro" id="IPR003280">
    <property type="entry name" value="2pore_dom_K_chnl"/>
</dbReference>
<feature type="domain" description="Potassium channel" evidence="10">
    <location>
        <begin position="35"/>
        <end position="114"/>
    </location>
</feature>
<evidence type="ECO:0000256" key="8">
    <source>
        <dbReference type="RuleBase" id="RU003857"/>
    </source>
</evidence>
<dbReference type="EMBL" id="HBIN01003893">
    <property type="protein sequence ID" value="CAE0432393.1"/>
    <property type="molecule type" value="Transcribed_RNA"/>
</dbReference>
<feature type="transmembrane region" description="Helical" evidence="9">
    <location>
        <begin position="502"/>
        <end position="520"/>
    </location>
</feature>
<feature type="transmembrane region" description="Helical" evidence="9">
    <location>
        <begin position="470"/>
        <end position="490"/>
    </location>
</feature>
<evidence type="ECO:0000256" key="7">
    <source>
        <dbReference type="ARBA" id="ARBA00023303"/>
    </source>
</evidence>
<evidence type="ECO:0000256" key="2">
    <source>
        <dbReference type="ARBA" id="ARBA00022448"/>
    </source>
</evidence>
<dbReference type="PRINTS" id="PR01333">
    <property type="entry name" value="2POREKCHANEL"/>
</dbReference>
<feature type="domain" description="Potassium channel" evidence="10">
    <location>
        <begin position="162"/>
        <end position="227"/>
    </location>
</feature>
<dbReference type="EMBL" id="HBIN01003892">
    <property type="protein sequence ID" value="CAE0432392.1"/>
    <property type="molecule type" value="Transcribed_RNA"/>
</dbReference>
<evidence type="ECO:0000256" key="1">
    <source>
        <dbReference type="ARBA" id="ARBA00004141"/>
    </source>
</evidence>
<evidence type="ECO:0000256" key="6">
    <source>
        <dbReference type="ARBA" id="ARBA00023136"/>
    </source>
</evidence>
<keyword evidence="4 9" id="KW-1133">Transmembrane helix</keyword>
<dbReference type="Gene3D" id="1.10.287.70">
    <property type="match status" value="4"/>
</dbReference>
<dbReference type="AlphaFoldDB" id="A0A6S8A3H0"/>
<dbReference type="GO" id="GO:0005886">
    <property type="term" value="C:plasma membrane"/>
    <property type="evidence" value="ECO:0007669"/>
    <property type="project" value="TreeGrafter"/>
</dbReference>
<evidence type="ECO:0000256" key="5">
    <source>
        <dbReference type="ARBA" id="ARBA00023065"/>
    </source>
</evidence>
<feature type="transmembrane region" description="Helical" evidence="9">
    <location>
        <begin position="331"/>
        <end position="356"/>
    </location>
</feature>
<organism evidence="13">
    <name type="scientific">Aplanochytrium stocchinoi</name>
    <dbReference type="NCBI Taxonomy" id="215587"/>
    <lineage>
        <taxon>Eukaryota</taxon>
        <taxon>Sar</taxon>
        <taxon>Stramenopiles</taxon>
        <taxon>Bigyra</taxon>
        <taxon>Labyrinthulomycetes</taxon>
        <taxon>Thraustochytrida</taxon>
        <taxon>Thraustochytriidae</taxon>
        <taxon>Aplanochytrium</taxon>
    </lineage>
</organism>
<feature type="transmembrane region" description="Helical" evidence="9">
    <location>
        <begin position="526"/>
        <end position="551"/>
    </location>
</feature>
<feature type="transmembrane region" description="Helical" evidence="9">
    <location>
        <begin position="27"/>
        <end position="52"/>
    </location>
</feature>
<dbReference type="GO" id="GO:0030322">
    <property type="term" value="P:stabilization of membrane potential"/>
    <property type="evidence" value="ECO:0007669"/>
    <property type="project" value="TreeGrafter"/>
</dbReference>
<reference evidence="13" key="1">
    <citation type="submission" date="2021-01" db="EMBL/GenBank/DDBJ databases">
        <authorList>
            <person name="Corre E."/>
            <person name="Pelletier E."/>
            <person name="Niang G."/>
            <person name="Scheremetjew M."/>
            <person name="Finn R."/>
            <person name="Kale V."/>
            <person name="Holt S."/>
            <person name="Cochrane G."/>
            <person name="Meng A."/>
            <person name="Brown T."/>
            <person name="Cohen L."/>
        </authorList>
    </citation>
    <scope>NUCLEOTIDE SEQUENCE</scope>
    <source>
        <strain evidence="13">GSBS06</strain>
    </source>
</reference>
<accession>A0A6S8A3H0</accession>
<dbReference type="PANTHER" id="PTHR11003:SF291">
    <property type="entry name" value="IP11374P"/>
    <property type="match status" value="1"/>
</dbReference>
<evidence type="ECO:0000256" key="3">
    <source>
        <dbReference type="ARBA" id="ARBA00022692"/>
    </source>
</evidence>
<dbReference type="SUPFAM" id="SSF81324">
    <property type="entry name" value="Voltage-gated potassium channels"/>
    <property type="match status" value="4"/>
</dbReference>
<feature type="transmembrane region" description="Helical" evidence="9">
    <location>
        <begin position="376"/>
        <end position="392"/>
    </location>
</feature>
<dbReference type="PANTHER" id="PTHR11003">
    <property type="entry name" value="POTASSIUM CHANNEL, SUBFAMILY K"/>
    <property type="match status" value="1"/>
</dbReference>